<evidence type="ECO:0000313" key="1">
    <source>
        <dbReference type="EMBL" id="GAH45470.1"/>
    </source>
</evidence>
<organism evidence="1">
    <name type="scientific">marine sediment metagenome</name>
    <dbReference type="NCBI Taxonomy" id="412755"/>
    <lineage>
        <taxon>unclassified sequences</taxon>
        <taxon>metagenomes</taxon>
        <taxon>ecological metagenomes</taxon>
    </lineage>
</organism>
<dbReference type="AlphaFoldDB" id="X1GKX7"/>
<comment type="caution">
    <text evidence="1">The sequence shown here is derived from an EMBL/GenBank/DDBJ whole genome shotgun (WGS) entry which is preliminary data.</text>
</comment>
<gene>
    <name evidence="1" type="ORF">S03H2_21583</name>
</gene>
<sequence>CWKLSPLDSLKWMEEKMIPYFPLGVVKDEASLPV</sequence>
<dbReference type="EMBL" id="BARU01011508">
    <property type="protein sequence ID" value="GAH45470.1"/>
    <property type="molecule type" value="Genomic_DNA"/>
</dbReference>
<proteinExistence type="predicted"/>
<reference evidence="1" key="1">
    <citation type="journal article" date="2014" name="Front. Microbiol.">
        <title>High frequency of phylogenetically diverse reductive dehalogenase-homologous genes in deep subseafloor sedimentary metagenomes.</title>
        <authorList>
            <person name="Kawai M."/>
            <person name="Futagami T."/>
            <person name="Toyoda A."/>
            <person name="Takaki Y."/>
            <person name="Nishi S."/>
            <person name="Hori S."/>
            <person name="Arai W."/>
            <person name="Tsubouchi T."/>
            <person name="Morono Y."/>
            <person name="Uchiyama I."/>
            <person name="Ito T."/>
            <person name="Fujiyama A."/>
            <person name="Inagaki F."/>
            <person name="Takami H."/>
        </authorList>
    </citation>
    <scope>NUCLEOTIDE SEQUENCE</scope>
    <source>
        <strain evidence="1">Expedition CK06-06</strain>
    </source>
</reference>
<protein>
    <submittedName>
        <fullName evidence="1">Uncharacterized protein</fullName>
    </submittedName>
</protein>
<name>X1GKX7_9ZZZZ</name>
<accession>X1GKX7</accession>
<feature type="non-terminal residue" evidence="1">
    <location>
        <position position="1"/>
    </location>
</feature>